<evidence type="ECO:0000256" key="3">
    <source>
        <dbReference type="ARBA" id="ARBA00022475"/>
    </source>
</evidence>
<comment type="function">
    <text evidence="9">Converts adenosine-3',5'-bisphosphate (PAP) to AMP.</text>
</comment>
<feature type="binding site" evidence="9">
    <location>
        <position position="99"/>
    </location>
    <ligand>
        <name>Mg(2+)</name>
        <dbReference type="ChEBI" id="CHEBI:18420"/>
        <label>2</label>
    </ligand>
</feature>
<feature type="binding site" evidence="10">
    <location>
        <position position="99"/>
    </location>
    <ligand>
        <name>Mg(2+)</name>
        <dbReference type="ChEBI" id="CHEBI:18420"/>
        <label>1</label>
        <note>catalytic</note>
    </ligand>
</feature>
<keyword evidence="8 9" id="KW-0472">Membrane</keyword>
<dbReference type="GO" id="GO:0050427">
    <property type="term" value="P:3'-phosphoadenosine 5'-phosphosulfate metabolic process"/>
    <property type="evidence" value="ECO:0007669"/>
    <property type="project" value="TreeGrafter"/>
</dbReference>
<comment type="caution">
    <text evidence="11">The sequence shown here is derived from an EMBL/GenBank/DDBJ whole genome shotgun (WGS) entry which is preliminary data.</text>
</comment>
<evidence type="ECO:0000256" key="1">
    <source>
        <dbReference type="ARBA" id="ARBA00001625"/>
    </source>
</evidence>
<dbReference type="GO" id="GO:0008441">
    <property type="term" value="F:3'(2'),5'-bisphosphate nucleotidase activity"/>
    <property type="evidence" value="ECO:0007669"/>
    <property type="project" value="UniProtKB-UniRule"/>
</dbReference>
<keyword evidence="7 9" id="KW-0460">Magnesium</keyword>
<proteinExistence type="inferred from homology"/>
<dbReference type="PROSITE" id="PS00629">
    <property type="entry name" value="IMP_1"/>
    <property type="match status" value="1"/>
</dbReference>
<dbReference type="PROSITE" id="PS00630">
    <property type="entry name" value="IMP_2"/>
    <property type="match status" value="1"/>
</dbReference>
<comment type="similarity">
    <text evidence="2 9">Belongs to the inositol monophosphatase superfamily. CysQ family.</text>
</comment>
<feature type="binding site" evidence="9">
    <location>
        <position position="229"/>
    </location>
    <ligand>
        <name>substrate</name>
    </ligand>
</feature>
<dbReference type="PRINTS" id="PR00377">
    <property type="entry name" value="IMPHPHTASES"/>
</dbReference>
<reference evidence="11 12" key="1">
    <citation type="submission" date="2018-04" db="EMBL/GenBank/DDBJ databases">
        <title>Genomic Encyclopedia of Archaeal and Bacterial Type Strains, Phase II (KMG-II): from individual species to whole genera.</title>
        <authorList>
            <person name="Goeker M."/>
        </authorList>
    </citation>
    <scope>NUCLEOTIDE SEQUENCE [LARGE SCALE GENOMIC DNA]</scope>
    <source>
        <strain evidence="11 12">DSM 23382</strain>
    </source>
</reference>
<evidence type="ECO:0000313" key="11">
    <source>
        <dbReference type="EMBL" id="PTW63558.1"/>
    </source>
</evidence>
<dbReference type="GO" id="GO:0000287">
    <property type="term" value="F:magnesium ion binding"/>
    <property type="evidence" value="ECO:0007669"/>
    <property type="project" value="UniProtKB-UniRule"/>
</dbReference>
<dbReference type="InterPro" id="IPR020583">
    <property type="entry name" value="Inositol_monoP_metal-BS"/>
</dbReference>
<evidence type="ECO:0000256" key="8">
    <source>
        <dbReference type="ARBA" id="ARBA00023136"/>
    </source>
</evidence>
<sequence length="291" mass="30031">MTSRINGSPHPRPSSADLGMTKLVELAIVAGATILEIYADTIDISEKGDGSPVTQADTQAEAVILKGLADLAPDTPVVAEEAVSTGNVPAPSERFFLVDPLDGTREFISRNGEFTVNIGLIDGGVPVAGIVYAPALGELFWGVAGEGAWRAAVKDGQCGPAEAIAVRAQPDEGLTVLASRSHMSPESAAFIEKLKVADMTSAGSSLKFCRLAQGAADIYPRHGRTMEWDTAAADAVLRAAGGAVVTTHGTPLVYGKRDQAGDSDFANPYFVAVGDREILSSLTGPAVAGAL</sequence>
<dbReference type="Pfam" id="PF00459">
    <property type="entry name" value="Inositol_P"/>
    <property type="match status" value="1"/>
</dbReference>
<comment type="catalytic activity">
    <reaction evidence="1 9">
        <text>adenosine 3',5'-bisphosphate + H2O = AMP + phosphate</text>
        <dbReference type="Rhea" id="RHEA:10040"/>
        <dbReference type="ChEBI" id="CHEBI:15377"/>
        <dbReference type="ChEBI" id="CHEBI:43474"/>
        <dbReference type="ChEBI" id="CHEBI:58343"/>
        <dbReference type="ChEBI" id="CHEBI:456215"/>
        <dbReference type="EC" id="3.1.3.7"/>
    </reaction>
</comment>
<feature type="binding site" evidence="9">
    <location>
        <position position="102"/>
    </location>
    <ligand>
        <name>Mg(2+)</name>
        <dbReference type="ChEBI" id="CHEBI:18420"/>
        <label>2</label>
    </ligand>
</feature>
<evidence type="ECO:0000256" key="2">
    <source>
        <dbReference type="ARBA" id="ARBA00005289"/>
    </source>
</evidence>
<organism evidence="11 12">
    <name type="scientific">Breoghania corrubedonensis</name>
    <dbReference type="NCBI Taxonomy" id="665038"/>
    <lineage>
        <taxon>Bacteria</taxon>
        <taxon>Pseudomonadati</taxon>
        <taxon>Pseudomonadota</taxon>
        <taxon>Alphaproteobacteria</taxon>
        <taxon>Hyphomicrobiales</taxon>
        <taxon>Stappiaceae</taxon>
        <taxon>Breoghania</taxon>
    </lineage>
</organism>
<dbReference type="Gene3D" id="3.40.190.80">
    <property type="match status" value="1"/>
</dbReference>
<dbReference type="CDD" id="cd01638">
    <property type="entry name" value="CysQ"/>
    <property type="match status" value="1"/>
</dbReference>
<feature type="binding site" evidence="9">
    <location>
        <position position="229"/>
    </location>
    <ligand>
        <name>Mg(2+)</name>
        <dbReference type="ChEBI" id="CHEBI:18420"/>
        <label>2</label>
    </ligand>
</feature>
<gene>
    <name evidence="9" type="primary">cysQ</name>
    <name evidence="11" type="ORF">C8N35_1011613</name>
</gene>
<keyword evidence="3 9" id="KW-1003">Cell membrane</keyword>
<evidence type="ECO:0000256" key="6">
    <source>
        <dbReference type="ARBA" id="ARBA00022801"/>
    </source>
</evidence>
<feature type="binding site" evidence="10">
    <location>
        <position position="101"/>
    </location>
    <ligand>
        <name>Mg(2+)</name>
        <dbReference type="ChEBI" id="CHEBI:18420"/>
        <label>1</label>
        <note>catalytic</note>
    </ligand>
</feature>
<dbReference type="AlphaFoldDB" id="A0A2T5VIL5"/>
<evidence type="ECO:0000256" key="4">
    <source>
        <dbReference type="ARBA" id="ARBA00022519"/>
    </source>
</evidence>
<name>A0A2T5VIL5_9HYPH</name>
<dbReference type="NCBIfam" id="TIGR01331">
    <property type="entry name" value="bisphos_cysQ"/>
    <property type="match status" value="1"/>
</dbReference>
<keyword evidence="4 9" id="KW-0997">Cell inner membrane</keyword>
<dbReference type="Gene3D" id="3.30.540.10">
    <property type="entry name" value="Fructose-1,6-Bisphosphatase, subunit A, domain 1"/>
    <property type="match status" value="1"/>
</dbReference>
<evidence type="ECO:0000256" key="10">
    <source>
        <dbReference type="PIRSR" id="PIRSR600760-2"/>
    </source>
</evidence>
<dbReference type="EMBL" id="QAYG01000001">
    <property type="protein sequence ID" value="PTW63558.1"/>
    <property type="molecule type" value="Genomic_DNA"/>
</dbReference>
<evidence type="ECO:0000256" key="9">
    <source>
        <dbReference type="HAMAP-Rule" id="MF_02095"/>
    </source>
</evidence>
<feature type="binding site" evidence="9">
    <location>
        <position position="80"/>
    </location>
    <ligand>
        <name>substrate</name>
    </ligand>
</feature>
<keyword evidence="12" id="KW-1185">Reference proteome</keyword>
<dbReference type="InterPro" id="IPR020550">
    <property type="entry name" value="Inositol_monophosphatase_CS"/>
</dbReference>
<evidence type="ECO:0000313" key="12">
    <source>
        <dbReference type="Proteomes" id="UP000244081"/>
    </source>
</evidence>
<feature type="binding site" evidence="9">
    <location>
        <position position="99"/>
    </location>
    <ligand>
        <name>Mg(2+)</name>
        <dbReference type="ChEBI" id="CHEBI:18420"/>
        <label>1</label>
    </ligand>
</feature>
<evidence type="ECO:0000256" key="7">
    <source>
        <dbReference type="ARBA" id="ARBA00022842"/>
    </source>
</evidence>
<dbReference type="InterPro" id="IPR000760">
    <property type="entry name" value="Inositol_monophosphatase-like"/>
</dbReference>
<feature type="binding site" evidence="10">
    <location>
        <position position="80"/>
    </location>
    <ligand>
        <name>Mg(2+)</name>
        <dbReference type="ChEBI" id="CHEBI:18420"/>
        <label>1</label>
        <note>catalytic</note>
    </ligand>
</feature>
<dbReference type="EC" id="3.1.3.7" evidence="9"/>
<feature type="binding site" evidence="9">
    <location>
        <begin position="101"/>
        <end position="104"/>
    </location>
    <ligand>
        <name>substrate</name>
    </ligand>
</feature>
<keyword evidence="6 9" id="KW-0378">Hydrolase</keyword>
<dbReference type="GO" id="GO:0000103">
    <property type="term" value="P:sulfate assimilation"/>
    <property type="evidence" value="ECO:0007669"/>
    <property type="project" value="TreeGrafter"/>
</dbReference>
<keyword evidence="5 9" id="KW-0479">Metal-binding</keyword>
<dbReference type="InterPro" id="IPR006240">
    <property type="entry name" value="CysQ"/>
</dbReference>
<feature type="binding site" evidence="10">
    <location>
        <position position="229"/>
    </location>
    <ligand>
        <name>Mg(2+)</name>
        <dbReference type="ChEBI" id="CHEBI:18420"/>
        <label>1</label>
        <note>catalytic</note>
    </ligand>
</feature>
<dbReference type="GO" id="GO:0005886">
    <property type="term" value="C:plasma membrane"/>
    <property type="evidence" value="ECO:0007669"/>
    <property type="project" value="UniProtKB-SubCell"/>
</dbReference>
<protein>
    <recommendedName>
        <fullName evidence="9">3'(2'),5'-bisphosphate nucleotidase CysQ</fullName>
        <ecNumber evidence="9">3.1.3.7</ecNumber>
    </recommendedName>
    <alternativeName>
        <fullName evidence="9">3'(2'),5-bisphosphonucleoside 3'(2')-phosphohydrolase</fullName>
    </alternativeName>
    <alternativeName>
        <fullName evidence="9">3'-phosphoadenosine 5'-phosphate phosphatase</fullName>
        <shortName evidence="9">PAP phosphatase</shortName>
    </alternativeName>
</protein>
<dbReference type="HAMAP" id="MF_02095">
    <property type="entry name" value="CysQ"/>
    <property type="match status" value="1"/>
</dbReference>
<dbReference type="GO" id="GO:0046854">
    <property type="term" value="P:phosphatidylinositol phosphate biosynthetic process"/>
    <property type="evidence" value="ECO:0007669"/>
    <property type="project" value="InterPro"/>
</dbReference>
<feature type="binding site" evidence="9">
    <location>
        <position position="80"/>
    </location>
    <ligand>
        <name>Mg(2+)</name>
        <dbReference type="ChEBI" id="CHEBI:18420"/>
        <label>1</label>
    </ligand>
</feature>
<evidence type="ECO:0000256" key="5">
    <source>
        <dbReference type="ARBA" id="ARBA00022723"/>
    </source>
</evidence>
<comment type="cofactor">
    <cofactor evidence="9 10">
        <name>Mg(2+)</name>
        <dbReference type="ChEBI" id="CHEBI:18420"/>
    </cofactor>
</comment>
<dbReference type="InterPro" id="IPR050725">
    <property type="entry name" value="CysQ/Inositol_MonoPase"/>
</dbReference>
<feature type="binding site" evidence="9">
    <location>
        <position position="101"/>
    </location>
    <ligand>
        <name>Mg(2+)</name>
        <dbReference type="ChEBI" id="CHEBI:18420"/>
        <label>1</label>
    </ligand>
</feature>
<dbReference type="SUPFAM" id="SSF56655">
    <property type="entry name" value="Carbohydrate phosphatase"/>
    <property type="match status" value="1"/>
</dbReference>
<feature type="binding site" evidence="10">
    <location>
        <position position="102"/>
    </location>
    <ligand>
        <name>Mg(2+)</name>
        <dbReference type="ChEBI" id="CHEBI:18420"/>
        <label>1</label>
        <note>catalytic</note>
    </ligand>
</feature>
<dbReference type="Proteomes" id="UP000244081">
    <property type="component" value="Unassembled WGS sequence"/>
</dbReference>
<dbReference type="PANTHER" id="PTHR43028">
    <property type="entry name" value="3'(2'),5'-BISPHOSPHATE NUCLEOTIDASE 1"/>
    <property type="match status" value="1"/>
</dbReference>
<accession>A0A2T5VIL5</accession>
<comment type="subcellular location">
    <subcellularLocation>
        <location evidence="9">Cell inner membrane</location>
        <topology evidence="9">Peripheral membrane protein</topology>
        <orientation evidence="9">Cytoplasmic side</orientation>
    </subcellularLocation>
</comment>
<dbReference type="PANTHER" id="PTHR43028:SF5">
    <property type="entry name" value="3'(2'),5'-BISPHOSPHATE NUCLEOTIDASE 1"/>
    <property type="match status" value="1"/>
</dbReference>